<evidence type="ECO:0000313" key="3">
    <source>
        <dbReference type="Proteomes" id="UP000197097"/>
    </source>
</evidence>
<keyword evidence="3" id="KW-1185">Reference proteome</keyword>
<dbReference type="Proteomes" id="UP000197097">
    <property type="component" value="Unassembled WGS sequence"/>
</dbReference>
<organism evidence="2 3">
    <name type="scientific">Sphingopyxis witflariensis</name>
    <dbReference type="NCBI Taxonomy" id="173675"/>
    <lineage>
        <taxon>Bacteria</taxon>
        <taxon>Pseudomonadati</taxon>
        <taxon>Pseudomonadota</taxon>
        <taxon>Alphaproteobacteria</taxon>
        <taxon>Sphingomonadales</taxon>
        <taxon>Sphingomonadaceae</taxon>
        <taxon>Sphingopyxis</taxon>
    </lineage>
</organism>
<comment type="caution">
    <text evidence="2">The sequence shown here is derived from an EMBL/GenBank/DDBJ whole genome shotgun (WGS) entry which is preliminary data.</text>
</comment>
<sequence length="77" mass="8174">MICGARTRTGTPCKRRDLYRSGRCKLHGGPSTGPRTAKGKRRSARNGNRAIRGEPHVRVQKADDLGKTGDATAGGGD</sequence>
<reference evidence="2 3" key="1">
    <citation type="journal article" date="2002" name="Int. J. Syst. Evol. Microbiol.">
        <title>Sphingopyxis witflariensis sp. nov., isolated from activated sludge.</title>
        <authorList>
            <person name="Kampfer P."/>
            <person name="Witzenberger R."/>
            <person name="Denner E.B."/>
            <person name="Busse H.J."/>
            <person name="Neef A."/>
        </authorList>
    </citation>
    <scope>NUCLEOTIDE SEQUENCE [LARGE SCALE GENOMIC DNA]</scope>
    <source>
        <strain evidence="2 3">DSM 14551</strain>
    </source>
</reference>
<feature type="compositionally biased region" description="Basic and acidic residues" evidence="1">
    <location>
        <begin position="51"/>
        <end position="67"/>
    </location>
</feature>
<dbReference type="InterPro" id="IPR047675">
    <property type="entry name" value="Putative_zinc-bd"/>
</dbReference>
<dbReference type="AlphaFoldDB" id="A0A246JQV6"/>
<dbReference type="EMBL" id="NISJ01000007">
    <property type="protein sequence ID" value="OWQ95359.1"/>
    <property type="molecule type" value="Genomic_DNA"/>
</dbReference>
<dbReference type="RefSeq" id="WP_419722568.1">
    <property type="nucleotide sequence ID" value="NZ_NISJ01000007.1"/>
</dbReference>
<gene>
    <name evidence="2" type="ORF">CDQ91_13835</name>
</gene>
<accession>A0A246JQV6</accession>
<protein>
    <submittedName>
        <fullName evidence="2">Uncharacterized protein</fullName>
    </submittedName>
</protein>
<dbReference type="NCBIfam" id="NF041373">
    <property type="entry name" value="HGG_STG"/>
    <property type="match status" value="1"/>
</dbReference>
<name>A0A246JQV6_9SPHN</name>
<feature type="region of interest" description="Disordered" evidence="1">
    <location>
        <begin position="21"/>
        <end position="77"/>
    </location>
</feature>
<evidence type="ECO:0000256" key="1">
    <source>
        <dbReference type="SAM" id="MobiDB-lite"/>
    </source>
</evidence>
<evidence type="ECO:0000313" key="2">
    <source>
        <dbReference type="EMBL" id="OWQ95359.1"/>
    </source>
</evidence>
<proteinExistence type="predicted"/>